<feature type="compositionally biased region" description="Pro residues" evidence="1">
    <location>
        <begin position="72"/>
        <end position="82"/>
    </location>
</feature>
<feature type="domain" description="VWFA" evidence="3">
    <location>
        <begin position="233"/>
        <end position="411"/>
    </location>
</feature>
<dbReference type="PANTHER" id="PTHR10579">
    <property type="entry name" value="CALCIUM-ACTIVATED CHLORIDE CHANNEL REGULATOR"/>
    <property type="match status" value="1"/>
</dbReference>
<sequence length="854" mass="94817">MPRRSLIALALLLSACSHEPAASIDEPSRAESAPTPAQPQRPQQPDPTASLPEVRPQAQLAAPAPARAVEPPSAPSPPPPIEAMPAPTSANSLSRQAPAAMLMGPRPVRDNRMPMPPVIPAPAEDRERYQHIDDNAIVQAAQQPISTFSIDVDTGSYSNVRRFLSAGSPPPVDAVRVEELINYFRYGDPAPTNDQPFAVRTELATTPWNKDSLLLRVGIAGRDMATADLPPANLVFLVDVSGSMNAPDKLPLLQSSLKLLIRQLRKQDRISLVTYAGNTAVVLPPTPGDQQGRIVEAIDSLQSGRSTAGASGIELACKAAQRGYLRGGINRILLATDGDFNVGVTDFDALKGMVVEKRRSGVALSTLGFGTGNYNVNLMEQLADAGDGAYAYIDTPLEARKVLTHELGATLATIARDVQIQLEFNPETVKEYRLIGDDNRALPDEDFNNDQVDAGDIGAGHTVTALYEIPPVNDRASVDPLRYARTAQRQQARPFNGELAHVKLRYTLPDAQRSRLLDTVVRSDQRKALNATSDAFCFSAALAGFGQRLRGGNQLHGWDDPQAASSLGNDRFGYRADVLQMVQQADALSTRPLANTDCCVRRLPTGRRHRQRHPLYLQHPPATQRSPGIVPNVSAGDRRWRSLRRSRWQLASACDGRPADLCRSYPHRLQLSLRRPHQTEFPSAPLRKTEQIASGKAASTILRSDLPAHPPTTPRPQSRWRGSQHLHCRSSRQLPCRPRSARHCLHLWCRRLPPRHPRRRCLPNRRLYRSRRKTTHNSRWHRRLPLHPAPQAMTTCRRTARSKHVRTAAQPPHHQPSAHQRLRLRRRYCRHRRCISRRASSAPQLTHLRRTKFR</sequence>
<dbReference type="SMART" id="SM00327">
    <property type="entry name" value="VWA"/>
    <property type="match status" value="1"/>
</dbReference>
<dbReference type="Proteomes" id="UP001228059">
    <property type="component" value="Chromosome"/>
</dbReference>
<evidence type="ECO:0000259" key="3">
    <source>
        <dbReference type="PROSITE" id="PS50234"/>
    </source>
</evidence>
<dbReference type="Pfam" id="PF12450">
    <property type="entry name" value="vWF_A"/>
    <property type="match status" value="1"/>
</dbReference>
<dbReference type="PROSITE" id="PS51257">
    <property type="entry name" value="PROKAR_LIPOPROTEIN"/>
    <property type="match status" value="1"/>
</dbReference>
<evidence type="ECO:0000313" key="5">
    <source>
        <dbReference type="Proteomes" id="UP001228059"/>
    </source>
</evidence>
<organism evidence="4 5">
    <name type="scientific">Xanthomonas oryzae pv. leersiae</name>
    <dbReference type="NCBI Taxonomy" id="3112258"/>
    <lineage>
        <taxon>Bacteria</taxon>
        <taxon>Pseudomonadati</taxon>
        <taxon>Pseudomonadota</taxon>
        <taxon>Gammaproteobacteria</taxon>
        <taxon>Lysobacterales</taxon>
        <taxon>Lysobacteraceae</taxon>
        <taxon>Xanthomonas</taxon>
    </lineage>
</organism>
<dbReference type="AlphaFoldDB" id="A0AAJ6GXZ4"/>
<feature type="signal peptide" evidence="2">
    <location>
        <begin position="1"/>
        <end position="21"/>
    </location>
</feature>
<dbReference type="InterPro" id="IPR036465">
    <property type="entry name" value="vWFA_dom_sf"/>
</dbReference>
<dbReference type="InterPro" id="IPR022156">
    <property type="entry name" value="Uncharacterised_YfbK_N"/>
</dbReference>
<evidence type="ECO:0000313" key="4">
    <source>
        <dbReference type="EMBL" id="WIX05706.1"/>
    </source>
</evidence>
<accession>A0AAJ6GXZ4</accession>
<protein>
    <submittedName>
        <fullName evidence="4">VWA domain-containing protein</fullName>
    </submittedName>
</protein>
<dbReference type="InterPro" id="IPR002035">
    <property type="entry name" value="VWF_A"/>
</dbReference>
<dbReference type="InterPro" id="IPR051266">
    <property type="entry name" value="CLCR"/>
</dbReference>
<evidence type="ECO:0000256" key="1">
    <source>
        <dbReference type="SAM" id="MobiDB-lite"/>
    </source>
</evidence>
<feature type="compositionally biased region" description="Low complexity" evidence="1">
    <location>
        <begin position="46"/>
        <end position="71"/>
    </location>
</feature>
<evidence type="ECO:0000256" key="2">
    <source>
        <dbReference type="SAM" id="SignalP"/>
    </source>
</evidence>
<dbReference type="Gene3D" id="3.40.50.410">
    <property type="entry name" value="von Willebrand factor, type A domain"/>
    <property type="match status" value="1"/>
</dbReference>
<dbReference type="PANTHER" id="PTHR10579:SF43">
    <property type="entry name" value="ZINC FINGER (C3HC4-TYPE RING FINGER) FAMILY PROTEIN"/>
    <property type="match status" value="1"/>
</dbReference>
<dbReference type="InterPro" id="IPR021908">
    <property type="entry name" value="YfbK_C"/>
</dbReference>
<dbReference type="Pfam" id="PF12034">
    <property type="entry name" value="YfbK_C"/>
    <property type="match status" value="1"/>
</dbReference>
<dbReference type="CDD" id="cd01465">
    <property type="entry name" value="vWA_subgroup"/>
    <property type="match status" value="1"/>
</dbReference>
<proteinExistence type="predicted"/>
<gene>
    <name evidence="4" type="ORF">QN060_16105</name>
</gene>
<feature type="compositionally biased region" description="Pro residues" evidence="1">
    <location>
        <begin position="36"/>
        <end position="45"/>
    </location>
</feature>
<feature type="chain" id="PRO_5042482319" evidence="2">
    <location>
        <begin position="22"/>
        <end position="854"/>
    </location>
</feature>
<name>A0AAJ6GXZ4_9XANT</name>
<dbReference type="PROSITE" id="PS50234">
    <property type="entry name" value="VWFA"/>
    <property type="match status" value="1"/>
</dbReference>
<keyword evidence="2" id="KW-0732">Signal</keyword>
<reference evidence="4 5" key="1">
    <citation type="submission" date="2023-05" db="EMBL/GenBank/DDBJ databases">
        <title>Complete Genome Resource of Xanthomonas oryzae pv. leersiae Strain YNJC Isolated From Plateau Japonica Rice in Southwest China.</title>
        <authorList>
            <person name="Aa X."/>
            <person name="Mei L."/>
            <person name="Liu P."/>
            <person name="Yang Y."/>
            <person name="Tang C."/>
            <person name="Zhang F."/>
            <person name="Dong C."/>
            <person name="Wang B."/>
            <person name="Chen X."/>
            <person name="Dai L."/>
        </authorList>
    </citation>
    <scope>NUCLEOTIDE SEQUENCE [LARGE SCALE GENOMIC DNA]</scope>
    <source>
        <strain evidence="4 5">YNJC</strain>
    </source>
</reference>
<feature type="region of interest" description="Disordered" evidence="1">
    <location>
        <begin position="609"/>
        <end position="636"/>
    </location>
</feature>
<feature type="region of interest" description="Disordered" evidence="1">
    <location>
        <begin position="20"/>
        <end position="96"/>
    </location>
</feature>
<dbReference type="EMBL" id="CP127225">
    <property type="protein sequence ID" value="WIX05706.1"/>
    <property type="molecule type" value="Genomic_DNA"/>
</dbReference>
<dbReference type="SUPFAM" id="SSF53300">
    <property type="entry name" value="vWA-like"/>
    <property type="match status" value="1"/>
</dbReference>
<feature type="region of interest" description="Disordered" evidence="1">
    <location>
        <begin position="674"/>
        <end position="724"/>
    </location>
</feature>
<dbReference type="Pfam" id="PF00092">
    <property type="entry name" value="VWA"/>
    <property type="match status" value="1"/>
</dbReference>